<dbReference type="Gene3D" id="2.70.170.10">
    <property type="entry name" value="Neurotransmitter-gated ion-channel ligand-binding domain"/>
    <property type="match status" value="1"/>
</dbReference>
<dbReference type="EMBL" id="LR902167">
    <property type="protein sequence ID" value="CAD7250094.1"/>
    <property type="molecule type" value="Genomic_DNA"/>
</dbReference>
<accession>A0A7R9A9P1</accession>
<evidence type="ECO:0000259" key="6">
    <source>
        <dbReference type="Pfam" id="PF02931"/>
    </source>
</evidence>
<feature type="domain" description="Neurotransmitter-gated ion-channel transmembrane" evidence="7">
    <location>
        <begin position="238"/>
        <end position="439"/>
    </location>
</feature>
<keyword evidence="9" id="KW-1185">Reference proteome</keyword>
<dbReference type="SUPFAM" id="SSF63712">
    <property type="entry name" value="Nicotinic receptor ligand binding domain-like"/>
    <property type="match status" value="1"/>
</dbReference>
<keyword evidence="3 5" id="KW-1133">Transmembrane helix</keyword>
<evidence type="ECO:0000256" key="4">
    <source>
        <dbReference type="ARBA" id="ARBA00023136"/>
    </source>
</evidence>
<dbReference type="Pfam" id="PF02931">
    <property type="entry name" value="Neur_chan_LBD"/>
    <property type="match status" value="1"/>
</dbReference>
<feature type="transmembrane region" description="Helical" evidence="5">
    <location>
        <begin position="291"/>
        <end position="314"/>
    </location>
</feature>
<dbReference type="PRINTS" id="PR00252">
    <property type="entry name" value="NRIONCHANNEL"/>
</dbReference>
<evidence type="ECO:0000313" key="8">
    <source>
        <dbReference type="EMBL" id="CAD7250094.1"/>
    </source>
</evidence>
<feature type="transmembrane region" description="Helical" evidence="5">
    <location>
        <begin position="262"/>
        <end position="279"/>
    </location>
</feature>
<proteinExistence type="predicted"/>
<dbReference type="PANTHER" id="PTHR18945">
    <property type="entry name" value="NEUROTRANSMITTER GATED ION CHANNEL"/>
    <property type="match status" value="1"/>
</dbReference>
<comment type="subcellular location">
    <subcellularLocation>
        <location evidence="1">Membrane</location>
        <topology evidence="1">Multi-pass membrane protein</topology>
    </subcellularLocation>
</comment>
<evidence type="ECO:0000256" key="3">
    <source>
        <dbReference type="ARBA" id="ARBA00022989"/>
    </source>
</evidence>
<dbReference type="Pfam" id="PF02932">
    <property type="entry name" value="Neur_chan_memb"/>
    <property type="match status" value="1"/>
</dbReference>
<dbReference type="InterPro" id="IPR036734">
    <property type="entry name" value="Neur_chan_lig-bd_sf"/>
</dbReference>
<evidence type="ECO:0000256" key="2">
    <source>
        <dbReference type="ARBA" id="ARBA00022692"/>
    </source>
</evidence>
<reference evidence="8" key="1">
    <citation type="submission" date="2020-11" db="EMBL/GenBank/DDBJ databases">
        <authorList>
            <person name="Tran Van P."/>
        </authorList>
    </citation>
    <scope>NUCLEOTIDE SEQUENCE</scope>
</reference>
<gene>
    <name evidence="8" type="ORF">DSTB1V02_LOCUS9877</name>
</gene>
<feature type="transmembrane region" description="Helical" evidence="5">
    <location>
        <begin position="424"/>
        <end position="442"/>
    </location>
</feature>
<sequence>MICAALLWNAGKVSEADGSKGEARLKQALFEEYPKIRPVADSRDPLVVSFSLGLFRVLQLDVRGQTLGTLVEVVERWNDTYLRWNPEDHSGINRIAIPYDAAWIPDIILYNSASEEYSEGLLSTSLVLDHTGEVMLEIAANFRSSCNVEAKSFPFDRQTCTMLFMSWTQESDKIQMKLVGDFDRELQSYMESSEFQLESYTAVQKPHVDPCCVHPFSAVEYSITISRKATFFLVINYILPVVVIDVIALLSFLVPCESGEKVTLGITTMLTMIIFLTSSHDLLPPTEHIPVIGKFYCACICLVGLEVALSMWILHVFHLKGVHFPQWTQRLCLILAKLPFMRQPKFNEVRGEKGKEKELDEDKGIWVQRSRRTNGHQNPTLSTTDGQGQWAWGREKETWMARGRAEFEVDLENWRMASRILDRFFLYLFFLLNVAIPIGIIMSSQ</sequence>
<protein>
    <submittedName>
        <fullName evidence="8">Uncharacterized protein</fullName>
    </submittedName>
</protein>
<evidence type="ECO:0000313" key="9">
    <source>
        <dbReference type="Proteomes" id="UP000677054"/>
    </source>
</evidence>
<name>A0A7R9A9P1_9CRUS</name>
<keyword evidence="2 5" id="KW-0812">Transmembrane</keyword>
<dbReference type="CDD" id="cd19051">
    <property type="entry name" value="LGIC_TM_cation"/>
    <property type="match status" value="1"/>
</dbReference>
<feature type="transmembrane region" description="Helical" evidence="5">
    <location>
        <begin position="231"/>
        <end position="255"/>
    </location>
</feature>
<dbReference type="InterPro" id="IPR006202">
    <property type="entry name" value="Neur_chan_lig-bd"/>
</dbReference>
<evidence type="ECO:0000259" key="7">
    <source>
        <dbReference type="Pfam" id="PF02932"/>
    </source>
</evidence>
<dbReference type="GO" id="GO:0004888">
    <property type="term" value="F:transmembrane signaling receptor activity"/>
    <property type="evidence" value="ECO:0007669"/>
    <property type="project" value="InterPro"/>
</dbReference>
<dbReference type="SUPFAM" id="SSF90112">
    <property type="entry name" value="Neurotransmitter-gated ion-channel transmembrane pore"/>
    <property type="match status" value="1"/>
</dbReference>
<dbReference type="FunFam" id="2.70.170.10:FF:000028">
    <property type="entry name" value="AcetylCholine Receptor"/>
    <property type="match status" value="1"/>
</dbReference>
<dbReference type="InterPro" id="IPR036719">
    <property type="entry name" value="Neuro-gated_channel_TM_sf"/>
</dbReference>
<feature type="domain" description="Neurotransmitter-gated ion-channel ligand-binding" evidence="6">
    <location>
        <begin position="23"/>
        <end position="228"/>
    </location>
</feature>
<keyword evidence="4 5" id="KW-0472">Membrane</keyword>
<dbReference type="EMBL" id="CAJPEV010002650">
    <property type="protein sequence ID" value="CAG0897629.1"/>
    <property type="molecule type" value="Genomic_DNA"/>
</dbReference>
<organism evidence="8">
    <name type="scientific">Darwinula stevensoni</name>
    <dbReference type="NCBI Taxonomy" id="69355"/>
    <lineage>
        <taxon>Eukaryota</taxon>
        <taxon>Metazoa</taxon>
        <taxon>Ecdysozoa</taxon>
        <taxon>Arthropoda</taxon>
        <taxon>Crustacea</taxon>
        <taxon>Oligostraca</taxon>
        <taxon>Ostracoda</taxon>
        <taxon>Podocopa</taxon>
        <taxon>Podocopida</taxon>
        <taxon>Darwinulocopina</taxon>
        <taxon>Darwinuloidea</taxon>
        <taxon>Darwinulidae</taxon>
        <taxon>Darwinula</taxon>
    </lineage>
</organism>
<evidence type="ECO:0000256" key="5">
    <source>
        <dbReference type="SAM" id="Phobius"/>
    </source>
</evidence>
<dbReference type="InterPro" id="IPR006201">
    <property type="entry name" value="Neur_channel"/>
</dbReference>
<dbReference type="InterPro" id="IPR038050">
    <property type="entry name" value="Neuro_actylchol_rec"/>
</dbReference>
<dbReference type="OrthoDB" id="5975154at2759"/>
<dbReference type="GO" id="GO:0005230">
    <property type="term" value="F:extracellular ligand-gated monoatomic ion channel activity"/>
    <property type="evidence" value="ECO:0007669"/>
    <property type="project" value="InterPro"/>
</dbReference>
<evidence type="ECO:0000256" key="1">
    <source>
        <dbReference type="ARBA" id="ARBA00004141"/>
    </source>
</evidence>
<dbReference type="Proteomes" id="UP000677054">
    <property type="component" value="Unassembled WGS sequence"/>
</dbReference>
<dbReference type="GO" id="GO:0016020">
    <property type="term" value="C:membrane"/>
    <property type="evidence" value="ECO:0007669"/>
    <property type="project" value="UniProtKB-SubCell"/>
</dbReference>
<dbReference type="InterPro" id="IPR006029">
    <property type="entry name" value="Neurotrans-gated_channel_TM"/>
</dbReference>
<dbReference type="Gene3D" id="1.20.58.390">
    <property type="entry name" value="Neurotransmitter-gated ion-channel transmembrane domain"/>
    <property type="match status" value="1"/>
</dbReference>
<dbReference type="AlphaFoldDB" id="A0A7R9A9P1"/>